<name>A0ABW1G0M3_9ACTN</name>
<dbReference type="SUPFAM" id="SSF54427">
    <property type="entry name" value="NTF2-like"/>
    <property type="match status" value="1"/>
</dbReference>
<protein>
    <submittedName>
        <fullName evidence="2">Nuclear transport factor 2 family protein</fullName>
    </submittedName>
</protein>
<evidence type="ECO:0000259" key="1">
    <source>
        <dbReference type="Pfam" id="PF12680"/>
    </source>
</evidence>
<dbReference type="PANTHER" id="PTHR41252:SF1">
    <property type="entry name" value="BLR2505 PROTEIN"/>
    <property type="match status" value="1"/>
</dbReference>
<organism evidence="2 3">
    <name type="scientific">Streptacidiphilus monticola</name>
    <dbReference type="NCBI Taxonomy" id="2161674"/>
    <lineage>
        <taxon>Bacteria</taxon>
        <taxon>Bacillati</taxon>
        <taxon>Actinomycetota</taxon>
        <taxon>Actinomycetes</taxon>
        <taxon>Kitasatosporales</taxon>
        <taxon>Streptomycetaceae</taxon>
        <taxon>Streptacidiphilus</taxon>
    </lineage>
</organism>
<keyword evidence="3" id="KW-1185">Reference proteome</keyword>
<dbReference type="Pfam" id="PF12680">
    <property type="entry name" value="SnoaL_2"/>
    <property type="match status" value="1"/>
</dbReference>
<evidence type="ECO:0000313" key="3">
    <source>
        <dbReference type="Proteomes" id="UP001596174"/>
    </source>
</evidence>
<proteinExistence type="predicted"/>
<dbReference type="Gene3D" id="3.10.450.50">
    <property type="match status" value="1"/>
</dbReference>
<feature type="domain" description="SnoaL-like" evidence="1">
    <location>
        <begin position="14"/>
        <end position="121"/>
    </location>
</feature>
<gene>
    <name evidence="2" type="ORF">ACFP3V_07910</name>
</gene>
<dbReference type="EMBL" id="JBHSQJ010000025">
    <property type="protein sequence ID" value="MFC5907142.1"/>
    <property type="molecule type" value="Genomic_DNA"/>
</dbReference>
<dbReference type="Proteomes" id="UP001596174">
    <property type="component" value="Unassembled WGS sequence"/>
</dbReference>
<sequence length="138" mass="15371">MQTTTAPRTAKDTVLAYMATLTSGDLDALRGFFTPESTWTLHGDLPLSRTWTGPEEILDEFVPAMVARLHPETMEFSFDGVIAEGDRVLAEWNTRALARTGLRYDQHCLAVFTVRDGRIVSVREYLDTLHAHTAVFGG</sequence>
<evidence type="ECO:0000313" key="2">
    <source>
        <dbReference type="EMBL" id="MFC5907142.1"/>
    </source>
</evidence>
<accession>A0ABW1G0M3</accession>
<dbReference type="RefSeq" id="WP_380581266.1">
    <property type="nucleotide sequence ID" value="NZ_JBHSQJ010000025.1"/>
</dbReference>
<reference evidence="3" key="1">
    <citation type="journal article" date="2019" name="Int. J. Syst. Evol. Microbiol.">
        <title>The Global Catalogue of Microorganisms (GCM) 10K type strain sequencing project: providing services to taxonomists for standard genome sequencing and annotation.</title>
        <authorList>
            <consortium name="The Broad Institute Genomics Platform"/>
            <consortium name="The Broad Institute Genome Sequencing Center for Infectious Disease"/>
            <person name="Wu L."/>
            <person name="Ma J."/>
        </authorList>
    </citation>
    <scope>NUCLEOTIDE SEQUENCE [LARGE SCALE GENOMIC DNA]</scope>
    <source>
        <strain evidence="3">JCM 4816</strain>
    </source>
</reference>
<comment type="caution">
    <text evidence="2">The sequence shown here is derived from an EMBL/GenBank/DDBJ whole genome shotgun (WGS) entry which is preliminary data.</text>
</comment>
<dbReference type="InterPro" id="IPR032710">
    <property type="entry name" value="NTF2-like_dom_sf"/>
</dbReference>
<dbReference type="InterPro" id="IPR037401">
    <property type="entry name" value="SnoaL-like"/>
</dbReference>
<dbReference type="PANTHER" id="PTHR41252">
    <property type="entry name" value="BLR2505 PROTEIN"/>
    <property type="match status" value="1"/>
</dbReference>